<keyword evidence="3" id="KW-1185">Reference proteome</keyword>
<feature type="transmembrane region" description="Helical" evidence="1">
    <location>
        <begin position="134"/>
        <end position="156"/>
    </location>
</feature>
<dbReference type="AlphaFoldDB" id="A0A2T4IB05"/>
<keyword evidence="1" id="KW-0812">Transmembrane</keyword>
<keyword evidence="1" id="KW-0472">Membrane</keyword>
<keyword evidence="1" id="KW-1133">Transmembrane helix</keyword>
<evidence type="ECO:0000313" key="2">
    <source>
        <dbReference type="EMBL" id="PTD94951.1"/>
    </source>
</evidence>
<dbReference type="NCBIfam" id="NF041560">
    <property type="entry name" value="T6SS_Burk_ExIF"/>
    <property type="match status" value="1"/>
</dbReference>
<dbReference type="InterPro" id="IPR048130">
    <property type="entry name" value="T6SS_ExIF-like"/>
</dbReference>
<name>A0A2T4IB05_9RHOO</name>
<dbReference type="EMBL" id="PZKC01000026">
    <property type="protein sequence ID" value="PTD94951.1"/>
    <property type="molecule type" value="Genomic_DNA"/>
</dbReference>
<accession>A0A2T4IB05</accession>
<gene>
    <name evidence="2" type="ORF">C8261_16920</name>
</gene>
<evidence type="ECO:0000256" key="1">
    <source>
        <dbReference type="SAM" id="Phobius"/>
    </source>
</evidence>
<reference evidence="2 3" key="1">
    <citation type="submission" date="2018-03" db="EMBL/GenBank/DDBJ databases">
        <authorList>
            <person name="Keele B.F."/>
        </authorList>
    </citation>
    <scope>NUCLEOTIDE SEQUENCE [LARGE SCALE GENOMIC DNA]</scope>
    <source>
        <strain evidence="2 3">D20</strain>
    </source>
</reference>
<proteinExistence type="predicted"/>
<dbReference type="Proteomes" id="UP000241193">
    <property type="component" value="Unassembled WGS sequence"/>
</dbReference>
<evidence type="ECO:0000313" key="3">
    <source>
        <dbReference type="Proteomes" id="UP000241193"/>
    </source>
</evidence>
<sequence>MGLEVLRGRVSHYQAERHFADFVFTDQDREGMGVLAVAAGLAGLSGQAVGMASAAGSTKEEADYLQFEIDGKPVKGWVWRSPFQEGDRVEVAAEWQADHYELYAITRPADNTIALYPHCSRGSKSHWRNAWSSWLWGTAYFILFGMCFLGVFGFFRGETLTDEDYIEYLSVMLAGSTVFFYPFFALMTWSLGRKWMPFVRMSERVFTALGWDNPAEVDLVKRSKAQRRGGEALEYGVFYFRY</sequence>
<dbReference type="OrthoDB" id="6452874at2"/>
<comment type="caution">
    <text evidence="2">The sequence shown here is derived from an EMBL/GenBank/DDBJ whole genome shotgun (WGS) entry which is preliminary data.</text>
</comment>
<reference evidence="2 3" key="2">
    <citation type="submission" date="2018-04" db="EMBL/GenBank/DDBJ databases">
        <title>Thauera lacus sp. nov., isolated from an saline lake in Inner Mongolia, China.</title>
        <authorList>
            <person name="Liang Q.-Y."/>
        </authorList>
    </citation>
    <scope>NUCLEOTIDE SEQUENCE [LARGE SCALE GENOMIC DNA]</scope>
    <source>
        <strain evidence="2 3">D20</strain>
    </source>
</reference>
<organism evidence="2 3">
    <name type="scientific">Pseudothauera lacus</name>
    <dbReference type="NCBI Taxonomy" id="2136175"/>
    <lineage>
        <taxon>Bacteria</taxon>
        <taxon>Pseudomonadati</taxon>
        <taxon>Pseudomonadota</taxon>
        <taxon>Betaproteobacteria</taxon>
        <taxon>Rhodocyclales</taxon>
        <taxon>Zoogloeaceae</taxon>
        <taxon>Pseudothauera</taxon>
    </lineage>
</organism>
<feature type="transmembrane region" description="Helical" evidence="1">
    <location>
        <begin position="168"/>
        <end position="191"/>
    </location>
</feature>
<dbReference type="RefSeq" id="WP_107494906.1">
    <property type="nucleotide sequence ID" value="NZ_PZKC01000026.1"/>
</dbReference>
<protein>
    <submittedName>
        <fullName evidence="2">Uncharacterized protein</fullName>
    </submittedName>
</protein>